<evidence type="ECO:0000256" key="3">
    <source>
        <dbReference type="ARBA" id="ARBA00022989"/>
    </source>
</evidence>
<comment type="subcellular location">
    <subcellularLocation>
        <location evidence="1">Membrane</location>
    </subcellularLocation>
</comment>
<evidence type="ECO:0000313" key="7">
    <source>
        <dbReference type="Proteomes" id="UP000695000"/>
    </source>
</evidence>
<keyword evidence="2 5" id="KW-0812">Transmembrane</keyword>
<gene>
    <name evidence="8" type="primary">LOC108569728</name>
</gene>
<evidence type="ECO:0000259" key="6">
    <source>
        <dbReference type="PROSITE" id="PS51469"/>
    </source>
</evidence>
<dbReference type="PROSITE" id="PS51469">
    <property type="entry name" value="SUN"/>
    <property type="match status" value="1"/>
</dbReference>
<evidence type="ECO:0000256" key="5">
    <source>
        <dbReference type="SAM" id="Phobius"/>
    </source>
</evidence>
<dbReference type="Gene3D" id="2.60.120.260">
    <property type="entry name" value="Galactose-binding domain-like"/>
    <property type="match status" value="1"/>
</dbReference>
<keyword evidence="4 5" id="KW-0472">Membrane</keyword>
<dbReference type="Pfam" id="PF07738">
    <property type="entry name" value="Sad1_UNC"/>
    <property type="match status" value="1"/>
</dbReference>
<evidence type="ECO:0000256" key="1">
    <source>
        <dbReference type="ARBA" id="ARBA00004370"/>
    </source>
</evidence>
<name>A0ABM1NJ79_NICVS</name>
<feature type="transmembrane region" description="Helical" evidence="5">
    <location>
        <begin position="66"/>
        <end position="83"/>
    </location>
</feature>
<organism evidence="7 8">
    <name type="scientific">Nicrophorus vespilloides</name>
    <name type="common">Boreal carrion beetle</name>
    <dbReference type="NCBI Taxonomy" id="110193"/>
    <lineage>
        <taxon>Eukaryota</taxon>
        <taxon>Metazoa</taxon>
        <taxon>Ecdysozoa</taxon>
        <taxon>Arthropoda</taxon>
        <taxon>Hexapoda</taxon>
        <taxon>Insecta</taxon>
        <taxon>Pterygota</taxon>
        <taxon>Neoptera</taxon>
        <taxon>Endopterygota</taxon>
        <taxon>Coleoptera</taxon>
        <taxon>Polyphaga</taxon>
        <taxon>Staphyliniformia</taxon>
        <taxon>Silphidae</taxon>
        <taxon>Nicrophorinae</taxon>
        <taxon>Nicrophorus</taxon>
    </lineage>
</organism>
<dbReference type="InterPro" id="IPR045119">
    <property type="entry name" value="SUN1-5"/>
</dbReference>
<keyword evidence="7" id="KW-1185">Reference proteome</keyword>
<evidence type="ECO:0000256" key="2">
    <source>
        <dbReference type="ARBA" id="ARBA00022692"/>
    </source>
</evidence>
<dbReference type="RefSeq" id="XP_017786879.1">
    <property type="nucleotide sequence ID" value="XM_017931390.1"/>
</dbReference>
<evidence type="ECO:0000313" key="8">
    <source>
        <dbReference type="RefSeq" id="XP_017786879.1"/>
    </source>
</evidence>
<sequence length="311" mass="35271">MDYVQKTKRLKLLRKPVVYDADSVSKVHTSPATMGNNRKGIGEIISKFADHIPRQWSPDDAKPPEIYVMLIFLMISLLGIYYFETSNNQMSKTTMVQTFKNVDRALFELQLEVSHLRKQLERTNDPDNIEKRITDALDLYDADKVGMIDFALKSAGASIVDTPDTKPHPTKLVFYAWGIFEFKLYSKPESLLTPGTQPGDCFSFSGSSGRVQIRLPRLVEIGAVTIDHVRANLVKDRTSAPKDFKIIGFSDSDKEPQLLGEFVYNIDGQPVQTFKVSSLGKKFRYVELNVASNYGNQEYTCVYRIRIHGQV</sequence>
<dbReference type="InterPro" id="IPR012919">
    <property type="entry name" value="SUN_dom"/>
</dbReference>
<dbReference type="PANTHER" id="PTHR12911">
    <property type="entry name" value="SAD1/UNC-84-LIKE PROTEIN-RELATED"/>
    <property type="match status" value="1"/>
</dbReference>
<reference evidence="8" key="1">
    <citation type="submission" date="2025-08" db="UniProtKB">
        <authorList>
            <consortium name="RefSeq"/>
        </authorList>
    </citation>
    <scope>IDENTIFICATION</scope>
    <source>
        <tissue evidence="8">Whole Larva</tissue>
    </source>
</reference>
<protein>
    <submittedName>
        <fullName evidence="8">SUN domain-containing protein 2-like</fullName>
    </submittedName>
</protein>
<proteinExistence type="predicted"/>
<accession>A0ABM1NJ79</accession>
<dbReference type="Proteomes" id="UP000695000">
    <property type="component" value="Unplaced"/>
</dbReference>
<feature type="domain" description="SUN" evidence="6">
    <location>
        <begin position="156"/>
        <end position="311"/>
    </location>
</feature>
<dbReference type="GeneID" id="108569728"/>
<dbReference type="PANTHER" id="PTHR12911:SF8">
    <property type="entry name" value="KLAROID PROTEIN-RELATED"/>
    <property type="match status" value="1"/>
</dbReference>
<evidence type="ECO:0000256" key="4">
    <source>
        <dbReference type="ARBA" id="ARBA00023136"/>
    </source>
</evidence>
<keyword evidence="3 5" id="KW-1133">Transmembrane helix</keyword>